<feature type="domain" description="Cyclic nucleotide-binding" evidence="1">
    <location>
        <begin position="194"/>
        <end position="313"/>
    </location>
</feature>
<dbReference type="InterPro" id="IPR050503">
    <property type="entry name" value="cAMP-dep_PK_reg_su-like"/>
</dbReference>
<dbReference type="PROSITE" id="PS50042">
    <property type="entry name" value="CNMP_BINDING_3"/>
    <property type="match status" value="2"/>
</dbReference>
<dbReference type="CDD" id="cd00038">
    <property type="entry name" value="CAP_ED"/>
    <property type="match status" value="2"/>
</dbReference>
<dbReference type="PANTHER" id="PTHR11635:SF152">
    <property type="entry name" value="CAMP-DEPENDENT PROTEIN KINASE TYPE I REGULATORY SUBUNIT-RELATED"/>
    <property type="match status" value="1"/>
</dbReference>
<dbReference type="EMBL" id="LNYX01000031">
    <property type="protein sequence ID" value="KTD61701.1"/>
    <property type="molecule type" value="Genomic_DNA"/>
</dbReference>
<dbReference type="AlphaFoldDB" id="A0A0W0YXR6"/>
<dbReference type="SMART" id="SM00100">
    <property type="entry name" value="cNMP"/>
    <property type="match status" value="2"/>
</dbReference>
<proteinExistence type="predicted"/>
<dbReference type="Proteomes" id="UP000054877">
    <property type="component" value="Unassembled WGS sequence"/>
</dbReference>
<reference evidence="2 3" key="1">
    <citation type="submission" date="2015-11" db="EMBL/GenBank/DDBJ databases">
        <title>Genomic analysis of 38 Legionella species identifies large and diverse effector repertoires.</title>
        <authorList>
            <person name="Burstein D."/>
            <person name="Amaro F."/>
            <person name="Zusman T."/>
            <person name="Lifshitz Z."/>
            <person name="Cohen O."/>
            <person name="Gilbert J.A."/>
            <person name="Pupko T."/>
            <person name="Shuman H.A."/>
            <person name="Segal G."/>
        </authorList>
    </citation>
    <scope>NUCLEOTIDE SEQUENCE [LARGE SCALE GENOMIC DNA]</scope>
    <source>
        <strain evidence="2 3">Mt.St.Helens-9</strain>
    </source>
</reference>
<feature type="domain" description="Cyclic nucleotide-binding" evidence="1">
    <location>
        <begin position="18"/>
        <end position="121"/>
    </location>
</feature>
<dbReference type="STRING" id="452.Lspi_2331"/>
<dbReference type="PANTHER" id="PTHR11635">
    <property type="entry name" value="CAMP-DEPENDENT PROTEIN KINASE REGULATORY CHAIN"/>
    <property type="match status" value="1"/>
</dbReference>
<dbReference type="GO" id="GO:0005952">
    <property type="term" value="C:cAMP-dependent protein kinase complex"/>
    <property type="evidence" value="ECO:0007669"/>
    <property type="project" value="InterPro"/>
</dbReference>
<accession>A0A0W0YXR6</accession>
<comment type="caution">
    <text evidence="2">The sequence shown here is derived from an EMBL/GenBank/DDBJ whole genome shotgun (WGS) entry which is preliminary data.</text>
</comment>
<dbReference type="GO" id="GO:0005829">
    <property type="term" value="C:cytosol"/>
    <property type="evidence" value="ECO:0007669"/>
    <property type="project" value="TreeGrafter"/>
</dbReference>
<dbReference type="Pfam" id="PF00027">
    <property type="entry name" value="cNMP_binding"/>
    <property type="match status" value="2"/>
</dbReference>
<dbReference type="InterPro" id="IPR014710">
    <property type="entry name" value="RmlC-like_jellyroll"/>
</dbReference>
<dbReference type="InterPro" id="IPR018490">
    <property type="entry name" value="cNMP-bd_dom_sf"/>
</dbReference>
<evidence type="ECO:0000313" key="3">
    <source>
        <dbReference type="Proteomes" id="UP000054877"/>
    </source>
</evidence>
<dbReference type="PATRIC" id="fig|452.5.peg.2570"/>
<name>A0A0W0YXR6_LEGSP</name>
<sequence length="339" mass="38736">MKSEIDKKQIAVLKNTQPFKYLDETRIKIIQELGEFVAFDDAEIILKQGEISPGLYILLSGKADVTVIALGQGRVTLAQVAPGYFFGEVSLLENGPCTASIISCKKTICFLLKRACYNAFLAVMPQLGYFINQAIVEDVMERHRMMYKEIKKLMELPQATVFNKILPSGKKKYHRPDSDHQLFERFSYLHRLPVFQLFSKQELHDFLQHARVVEVRKHCTLIRDGLTRTCGYFIINGSIQISVESRNNRAKVTVYGPNTLVCPGSFIESKPEIFHYTTIGAATLLEISPDYLERLAKTNPLLWYRCHDVFCRYVVSLQSKLNSLTLRLMNEKVISGVKE</sequence>
<evidence type="ECO:0000313" key="2">
    <source>
        <dbReference type="EMBL" id="KTD61701.1"/>
    </source>
</evidence>
<dbReference type="Gene3D" id="2.60.120.10">
    <property type="entry name" value="Jelly Rolls"/>
    <property type="match status" value="2"/>
</dbReference>
<dbReference type="OrthoDB" id="5633021at2"/>
<dbReference type="InterPro" id="IPR000595">
    <property type="entry name" value="cNMP-bd_dom"/>
</dbReference>
<organism evidence="2 3">
    <name type="scientific">Legionella spiritensis</name>
    <dbReference type="NCBI Taxonomy" id="452"/>
    <lineage>
        <taxon>Bacteria</taxon>
        <taxon>Pseudomonadati</taxon>
        <taxon>Pseudomonadota</taxon>
        <taxon>Gammaproteobacteria</taxon>
        <taxon>Legionellales</taxon>
        <taxon>Legionellaceae</taxon>
        <taxon>Legionella</taxon>
    </lineage>
</organism>
<gene>
    <name evidence="2" type="ORF">Lspi_2331</name>
</gene>
<dbReference type="SUPFAM" id="SSF51206">
    <property type="entry name" value="cAMP-binding domain-like"/>
    <property type="match status" value="2"/>
</dbReference>
<protein>
    <submittedName>
        <fullName evidence="2">cNMP binding domain-containing protein</fullName>
    </submittedName>
</protein>
<evidence type="ECO:0000259" key="1">
    <source>
        <dbReference type="PROSITE" id="PS50042"/>
    </source>
</evidence>
<dbReference type="RefSeq" id="WP_058484233.1">
    <property type="nucleotide sequence ID" value="NZ_CAAAII010000001.1"/>
</dbReference>
<keyword evidence="3" id="KW-1185">Reference proteome</keyword>